<reference evidence="1" key="1">
    <citation type="journal article" date="2019" name="Environ. Microbiol.">
        <title>Fungal ecological strategies reflected in gene transcription - a case study of two litter decomposers.</title>
        <authorList>
            <person name="Barbi F."/>
            <person name="Kohler A."/>
            <person name="Barry K."/>
            <person name="Baskaran P."/>
            <person name="Daum C."/>
            <person name="Fauchery L."/>
            <person name="Ihrmark K."/>
            <person name="Kuo A."/>
            <person name="LaButti K."/>
            <person name="Lipzen A."/>
            <person name="Morin E."/>
            <person name="Grigoriev I.V."/>
            <person name="Henrissat B."/>
            <person name="Lindahl B."/>
            <person name="Martin F."/>
        </authorList>
    </citation>
    <scope>NUCLEOTIDE SEQUENCE</scope>
    <source>
        <strain evidence="1">JB14</strain>
    </source>
</reference>
<dbReference type="AlphaFoldDB" id="A0A6A4HHS1"/>
<accession>A0A6A4HHS1</accession>
<protein>
    <recommendedName>
        <fullName evidence="3">F-box domain-containing protein</fullName>
    </recommendedName>
</protein>
<evidence type="ECO:0000313" key="1">
    <source>
        <dbReference type="EMBL" id="KAE9397596.1"/>
    </source>
</evidence>
<sequence length="171" mass="19222">LSGFDITQSPFSSVIQTNYVPSQEDLVHLEVLLAEPQLQLAQLESEIARVQALLESLFRKRNSVKEYIEAHRALMSPIRRLSAETLSEILVHCLPGDRYAVRDITEAPLLFTGVSREWRQTAVSTPALWKSLHIFLPSHLTPEALERRATGSALWLERSGSLPISISLCIH</sequence>
<feature type="non-terminal residue" evidence="1">
    <location>
        <position position="171"/>
    </location>
</feature>
<dbReference type="OrthoDB" id="3365698at2759"/>
<feature type="non-terminal residue" evidence="1">
    <location>
        <position position="1"/>
    </location>
</feature>
<evidence type="ECO:0000313" key="2">
    <source>
        <dbReference type="Proteomes" id="UP000799118"/>
    </source>
</evidence>
<dbReference type="Proteomes" id="UP000799118">
    <property type="component" value="Unassembled WGS sequence"/>
</dbReference>
<proteinExistence type="predicted"/>
<name>A0A6A4HHS1_9AGAR</name>
<evidence type="ECO:0008006" key="3">
    <source>
        <dbReference type="Google" id="ProtNLM"/>
    </source>
</evidence>
<organism evidence="1 2">
    <name type="scientific">Gymnopus androsaceus JB14</name>
    <dbReference type="NCBI Taxonomy" id="1447944"/>
    <lineage>
        <taxon>Eukaryota</taxon>
        <taxon>Fungi</taxon>
        <taxon>Dikarya</taxon>
        <taxon>Basidiomycota</taxon>
        <taxon>Agaricomycotina</taxon>
        <taxon>Agaricomycetes</taxon>
        <taxon>Agaricomycetidae</taxon>
        <taxon>Agaricales</taxon>
        <taxon>Marasmiineae</taxon>
        <taxon>Omphalotaceae</taxon>
        <taxon>Gymnopus</taxon>
    </lineage>
</organism>
<gene>
    <name evidence="1" type="ORF">BT96DRAFT_787198</name>
</gene>
<dbReference type="EMBL" id="ML769495">
    <property type="protein sequence ID" value="KAE9397596.1"/>
    <property type="molecule type" value="Genomic_DNA"/>
</dbReference>
<keyword evidence="2" id="KW-1185">Reference proteome</keyword>